<proteinExistence type="predicted"/>
<evidence type="ECO:0000313" key="2">
    <source>
        <dbReference type="Proteomes" id="UP000770717"/>
    </source>
</evidence>
<dbReference type="EMBL" id="WNTK01000012">
    <property type="protein sequence ID" value="KAG9474778.1"/>
    <property type="molecule type" value="Genomic_DNA"/>
</dbReference>
<accession>A0A8J6ETC4</accession>
<gene>
    <name evidence="1" type="ORF">GDO78_003308</name>
</gene>
<comment type="caution">
    <text evidence="1">The sequence shown here is derived from an EMBL/GenBank/DDBJ whole genome shotgun (WGS) entry which is preliminary data.</text>
</comment>
<protein>
    <submittedName>
        <fullName evidence="1">Uncharacterized protein</fullName>
    </submittedName>
</protein>
<dbReference type="Proteomes" id="UP000770717">
    <property type="component" value="Unassembled WGS sequence"/>
</dbReference>
<sequence length="79" mass="8335">MKGAEETSQIRQSRDGAASATISYLLSGGQPVMAASSRPESLIFWEGRVSWVAPAKSLGVRWKGLGTSALGRSSSCSEF</sequence>
<keyword evidence="2" id="KW-1185">Reference proteome</keyword>
<evidence type="ECO:0000313" key="1">
    <source>
        <dbReference type="EMBL" id="KAG9474778.1"/>
    </source>
</evidence>
<reference evidence="1" key="1">
    <citation type="thesis" date="2020" institute="ProQuest LLC" country="789 East Eisenhower Parkway, Ann Arbor, MI, USA">
        <title>Comparative Genomics and Chromosome Evolution.</title>
        <authorList>
            <person name="Mudd A.B."/>
        </authorList>
    </citation>
    <scope>NUCLEOTIDE SEQUENCE</scope>
    <source>
        <strain evidence="1">HN-11 Male</strain>
        <tissue evidence="1">Kidney and liver</tissue>
    </source>
</reference>
<organism evidence="1 2">
    <name type="scientific">Eleutherodactylus coqui</name>
    <name type="common">Puerto Rican coqui</name>
    <dbReference type="NCBI Taxonomy" id="57060"/>
    <lineage>
        <taxon>Eukaryota</taxon>
        <taxon>Metazoa</taxon>
        <taxon>Chordata</taxon>
        <taxon>Craniata</taxon>
        <taxon>Vertebrata</taxon>
        <taxon>Euteleostomi</taxon>
        <taxon>Amphibia</taxon>
        <taxon>Batrachia</taxon>
        <taxon>Anura</taxon>
        <taxon>Neobatrachia</taxon>
        <taxon>Hyloidea</taxon>
        <taxon>Eleutherodactylidae</taxon>
        <taxon>Eleutherodactylinae</taxon>
        <taxon>Eleutherodactylus</taxon>
        <taxon>Eleutherodactylus</taxon>
    </lineage>
</organism>
<dbReference type="AlphaFoldDB" id="A0A8J6ETC4"/>
<name>A0A8J6ETC4_ELECQ</name>